<name>A0A2N8U7S8_9BASI</name>
<protein>
    <submittedName>
        <fullName evidence="3">Related to transposase</fullName>
    </submittedName>
</protein>
<evidence type="ECO:0000259" key="2">
    <source>
        <dbReference type="PROSITE" id="PS51253"/>
    </source>
</evidence>
<dbReference type="Proteomes" id="UP000239563">
    <property type="component" value="Chromosome I"/>
</dbReference>
<accession>A0A2N8U7S8</accession>
<dbReference type="Pfam" id="PF03184">
    <property type="entry name" value="DDE_1"/>
    <property type="match status" value="1"/>
</dbReference>
<dbReference type="PANTHER" id="PTHR19303">
    <property type="entry name" value="TRANSPOSON"/>
    <property type="match status" value="1"/>
</dbReference>
<evidence type="ECO:0000313" key="4">
    <source>
        <dbReference type="Proteomes" id="UP000239563"/>
    </source>
</evidence>
<dbReference type="GO" id="GO:0003677">
    <property type="term" value="F:DNA binding"/>
    <property type="evidence" value="ECO:0007669"/>
    <property type="project" value="UniProtKB-KW"/>
</dbReference>
<dbReference type="PANTHER" id="PTHR19303:SF74">
    <property type="entry name" value="POGO TRANSPOSABLE ELEMENT WITH KRAB DOMAIN"/>
    <property type="match status" value="1"/>
</dbReference>
<feature type="domain" description="HTH CENPB-type" evidence="2">
    <location>
        <begin position="5"/>
        <end position="78"/>
    </location>
</feature>
<dbReference type="GO" id="GO:0005634">
    <property type="term" value="C:nucleus"/>
    <property type="evidence" value="ECO:0007669"/>
    <property type="project" value="TreeGrafter"/>
</dbReference>
<keyword evidence="1" id="KW-0238">DNA-binding</keyword>
<dbReference type="EMBL" id="LT795054">
    <property type="protein sequence ID" value="SJX60738.1"/>
    <property type="molecule type" value="Genomic_DNA"/>
</dbReference>
<dbReference type="PROSITE" id="PS51253">
    <property type="entry name" value="HTH_CENPB"/>
    <property type="match status" value="1"/>
</dbReference>
<reference evidence="3 4" key="1">
    <citation type="submission" date="2017-02" db="EMBL/GenBank/DDBJ databases">
        <authorList>
            <person name="Peterson S.W."/>
        </authorList>
    </citation>
    <scope>NUCLEOTIDE SEQUENCE [LARGE SCALE GENOMIC DNA]</scope>
    <source>
        <strain evidence="3 4">SRS1_H2-8</strain>
    </source>
</reference>
<organism evidence="3 4">
    <name type="scientific">Sporisorium reilianum f. sp. reilianum</name>
    <dbReference type="NCBI Taxonomy" id="72559"/>
    <lineage>
        <taxon>Eukaryota</taxon>
        <taxon>Fungi</taxon>
        <taxon>Dikarya</taxon>
        <taxon>Basidiomycota</taxon>
        <taxon>Ustilaginomycotina</taxon>
        <taxon>Ustilaginomycetes</taxon>
        <taxon>Ustilaginales</taxon>
        <taxon>Ustilaginaceae</taxon>
        <taxon>Sporisorium</taxon>
    </lineage>
</organism>
<proteinExistence type="predicted"/>
<dbReference type="InterPro" id="IPR050863">
    <property type="entry name" value="CenT-Element_Derived"/>
</dbReference>
<dbReference type="InterPro" id="IPR006600">
    <property type="entry name" value="HTH_CenpB_DNA-bd_dom"/>
</dbReference>
<evidence type="ECO:0000256" key="1">
    <source>
        <dbReference type="ARBA" id="ARBA00023125"/>
    </source>
</evidence>
<dbReference type="InterPro" id="IPR004875">
    <property type="entry name" value="DDE_SF_endonuclease_dom"/>
</dbReference>
<evidence type="ECO:0000313" key="3">
    <source>
        <dbReference type="EMBL" id="SJX60738.1"/>
    </source>
</evidence>
<sequence>MPKADAHTSQQALLPASENILLEHIRSSAAMGFLLNPADVQEFAQMLTRGSTNNLGLAKLGTNWLSLFLVHHPSIQSTWSRCLENAHIRGTDKDSIQKWFGRLQDTIMEYKISSSNIFNMDETGFVFGLSSSQHVIVPGSDPAGRFKAQLGNCQNTTVIKAIGSRGQVLLPLIITKGKLHTVGEQRRMEDIPTMWQFSKGPSGWTDNELAVLWVENVFDVNTRPSMPSEHHLLIIDGHMSHTSSTFLDALWQKNIVPLCLLPHATHIMQPLDVSIFGPLTAAYWHLVTKLAPHMAAAGIDKVQFGTLYTQAQVKVLMPAAAMRAFWDSGITTHPVPEKVLNQLVGLANAPHQSSVAQLAAELPVPIPQTLDALDAMLTAVHNAKDAQDLWQLKCPILEAFHAERIEKEEAQAKVVLLEVQLERNKVIAKKARLEKHLGDCMVLTKD</sequence>
<dbReference type="AlphaFoldDB" id="A0A2N8U7S8"/>
<gene>
    <name evidence="3" type="ORF">SRS1_25053</name>
</gene>